<dbReference type="SUPFAM" id="SSF56112">
    <property type="entry name" value="Protein kinase-like (PK-like)"/>
    <property type="match status" value="1"/>
</dbReference>
<dbReference type="PANTHER" id="PTHR44167">
    <property type="entry name" value="OVARIAN-SPECIFIC SERINE/THREONINE-PROTEIN KINASE LOK-RELATED"/>
    <property type="match status" value="1"/>
</dbReference>
<feature type="region of interest" description="Disordered" evidence="1">
    <location>
        <begin position="83"/>
        <end position="116"/>
    </location>
</feature>
<dbReference type="Gene3D" id="1.25.40.20">
    <property type="entry name" value="Ankyrin repeat-containing domain"/>
    <property type="match status" value="1"/>
</dbReference>
<feature type="region of interest" description="Disordered" evidence="1">
    <location>
        <begin position="940"/>
        <end position="961"/>
    </location>
</feature>
<feature type="compositionally biased region" description="Basic and acidic residues" evidence="1">
    <location>
        <begin position="1005"/>
        <end position="1015"/>
    </location>
</feature>
<gene>
    <name evidence="3" type="ORF">CDEB00056_LOCUS12819</name>
</gene>
<reference evidence="3" key="1">
    <citation type="submission" date="2021-01" db="EMBL/GenBank/DDBJ databases">
        <authorList>
            <person name="Corre E."/>
            <person name="Pelletier E."/>
            <person name="Niang G."/>
            <person name="Scheremetjew M."/>
            <person name="Finn R."/>
            <person name="Kale V."/>
            <person name="Holt S."/>
            <person name="Cochrane G."/>
            <person name="Meng A."/>
            <person name="Brown T."/>
            <person name="Cohen L."/>
        </authorList>
    </citation>
    <scope>NUCLEOTIDE SEQUENCE</scope>
    <source>
        <strain evidence="3">MM31A-1</strain>
    </source>
</reference>
<dbReference type="PROSITE" id="PS50011">
    <property type="entry name" value="PROTEIN_KINASE_DOM"/>
    <property type="match status" value="1"/>
</dbReference>
<feature type="region of interest" description="Disordered" evidence="1">
    <location>
        <begin position="1"/>
        <end position="22"/>
    </location>
</feature>
<accession>A0A7S3VAX9</accession>
<dbReference type="InterPro" id="IPR011009">
    <property type="entry name" value="Kinase-like_dom_sf"/>
</dbReference>
<feature type="compositionally biased region" description="Basic and acidic residues" evidence="1">
    <location>
        <begin position="985"/>
        <end position="998"/>
    </location>
</feature>
<feature type="compositionally biased region" description="Polar residues" evidence="1">
    <location>
        <begin position="952"/>
        <end position="961"/>
    </location>
</feature>
<dbReference type="PANTHER" id="PTHR44167:SF18">
    <property type="entry name" value="PROTEIN KINASE DOMAIN-CONTAINING PROTEIN"/>
    <property type="match status" value="1"/>
</dbReference>
<dbReference type="GO" id="GO:0005524">
    <property type="term" value="F:ATP binding"/>
    <property type="evidence" value="ECO:0007669"/>
    <property type="project" value="InterPro"/>
</dbReference>
<evidence type="ECO:0000256" key="1">
    <source>
        <dbReference type="SAM" id="MobiDB-lite"/>
    </source>
</evidence>
<dbReference type="GO" id="GO:0044773">
    <property type="term" value="P:mitotic DNA damage checkpoint signaling"/>
    <property type="evidence" value="ECO:0007669"/>
    <property type="project" value="TreeGrafter"/>
</dbReference>
<dbReference type="SUPFAM" id="SSF48403">
    <property type="entry name" value="Ankyrin repeat"/>
    <property type="match status" value="1"/>
</dbReference>
<dbReference type="InterPro" id="IPR000719">
    <property type="entry name" value="Prot_kinase_dom"/>
</dbReference>
<proteinExistence type="predicted"/>
<dbReference type="AlphaFoldDB" id="A0A7S3VAX9"/>
<dbReference type="GO" id="GO:0004674">
    <property type="term" value="F:protein serine/threonine kinase activity"/>
    <property type="evidence" value="ECO:0007669"/>
    <property type="project" value="TreeGrafter"/>
</dbReference>
<feature type="region of interest" description="Disordered" evidence="1">
    <location>
        <begin position="985"/>
        <end position="1024"/>
    </location>
</feature>
<evidence type="ECO:0000259" key="2">
    <source>
        <dbReference type="PROSITE" id="PS50011"/>
    </source>
</evidence>
<name>A0A7S3VAX9_9STRA</name>
<organism evidence="3">
    <name type="scientific">Chaetoceros debilis</name>
    <dbReference type="NCBI Taxonomy" id="122233"/>
    <lineage>
        <taxon>Eukaryota</taxon>
        <taxon>Sar</taxon>
        <taxon>Stramenopiles</taxon>
        <taxon>Ochrophyta</taxon>
        <taxon>Bacillariophyta</taxon>
        <taxon>Coscinodiscophyceae</taxon>
        <taxon>Chaetocerotophycidae</taxon>
        <taxon>Chaetocerotales</taxon>
        <taxon>Chaetocerotaceae</taxon>
        <taxon>Chaetoceros</taxon>
    </lineage>
</organism>
<feature type="domain" description="Protein kinase" evidence="2">
    <location>
        <begin position="732"/>
        <end position="1153"/>
    </location>
</feature>
<dbReference type="GO" id="GO:0005737">
    <property type="term" value="C:cytoplasm"/>
    <property type="evidence" value="ECO:0007669"/>
    <property type="project" value="TreeGrafter"/>
</dbReference>
<protein>
    <recommendedName>
        <fullName evidence="2">Protein kinase domain-containing protein</fullName>
    </recommendedName>
</protein>
<dbReference type="InterPro" id="IPR036770">
    <property type="entry name" value="Ankyrin_rpt-contain_sf"/>
</dbReference>
<sequence>MRNLTVVEEHGGGGGGGGRMGHLKEMFTSKTKRSKPYSPMNSFKARVRSLGKNSSGIGMGIGIGIGIGMGINIDGPVDGNGVLISNHKSDQDVGSGSGLGSSGSDDDIRQSNSDSSTSVQSAVTVASNATFSSVATSNFSLLSYRGKGSHDLTIDAFQELDDGINNHNYHHHKNHMNHLISNSNTSTTVLPQTPMQLEKHNADAHSQALNCIANKNFDKLANILNKNPSILMCRTTKESSKLKGLHGHHGGTLLHVLASQKPKLKKKRIKMRGGGGLSRSLSSSSSATYEVYVSPSVPESVLDYVIKMQPEALITKDNNGRLPIHCATLALAVHLEEMATLYGNNPKTGTRKGGTANYEVSRFVFAEINKVQLLLKRNSDAASVRDRKGNLPIHYAAALLPDYTDPIHTKFSKGRKYGTPSAVNTVKGLLKAYPRGLTIENKLGMLPIHVLVSMGKDINQECLKMMISGHQAERDFPTERDPHGDPPLFGVIKSGASHEVVRLFATSAAADNNSTSSRFFIQRDGNNNNALHVALLQGDVPDVDVINTILDAAPFTASSPDCFGKMPIVRATKLRLDKGLIRRILARDMPIEIGTEKGESISLFGSGGGGGGSGDSSSATQKLIKVLRRKGPGASRHVVGRTHHHSWWFILVDCEDRYLRMIQTFLSEEATLFQIVSLARQIGPDGKSVLINCVTDKCRFMFHSLLRFYDRYEILLSTNETKVQCDDVVDGVQTFLALDHGPMPTSYDAKNPSSMVPSSHAAVKVQRDGSMNSEVEVSLLSKDGSKVVLRCYMYEEEFFAELKVREKYKFPSNYFEELRNHHHDESFTHLTLSKSDNLCCITYERPDHTLSDVFASVSGGTRSKKWVEKCWVVLKQIAEALKCLHDQSLVHGHLEPANVCKYGNVWKIAKVGTVVKNGAPMRGTFRSCVPPESIVASKLKRGTGRGGRLTTPTIKDTSSALQPTLVKKSSRVKFSPGVPFIERKSTINIRDNRDDRHTSSRKSSKNIEVRQKETSSNDSLGGFFKFGQWGSSDGEKENSEKAAQDNKQGDNIVAAAFTPERVVASPAWDMWGFGLIMTQMLLGRCMHLPNFEKANDAIFKKLQNYDDEALQMVCNQLLTAVGREATDLVYLLLQKDPSKRPKSMEVVLTSDYFKALTIYV</sequence>
<evidence type="ECO:0000313" key="3">
    <source>
        <dbReference type="EMBL" id="CAE0467966.1"/>
    </source>
</evidence>
<dbReference type="GO" id="GO:0005634">
    <property type="term" value="C:nucleus"/>
    <property type="evidence" value="ECO:0007669"/>
    <property type="project" value="TreeGrafter"/>
</dbReference>
<dbReference type="EMBL" id="HBIO01016639">
    <property type="protein sequence ID" value="CAE0467966.1"/>
    <property type="molecule type" value="Transcribed_RNA"/>
</dbReference>
<dbReference type="Gene3D" id="1.10.510.10">
    <property type="entry name" value="Transferase(Phosphotransferase) domain 1"/>
    <property type="match status" value="2"/>
</dbReference>
<dbReference type="SMART" id="SM00220">
    <property type="entry name" value="S_TKc"/>
    <property type="match status" value="1"/>
</dbReference>